<accession>A0ABV8H699</accession>
<organism evidence="2 3">
    <name type="scientific">Zunongwangia endophytica</name>
    <dbReference type="NCBI Taxonomy" id="1808945"/>
    <lineage>
        <taxon>Bacteria</taxon>
        <taxon>Pseudomonadati</taxon>
        <taxon>Bacteroidota</taxon>
        <taxon>Flavobacteriia</taxon>
        <taxon>Flavobacteriales</taxon>
        <taxon>Flavobacteriaceae</taxon>
        <taxon>Zunongwangia</taxon>
    </lineage>
</organism>
<evidence type="ECO:0000313" key="2">
    <source>
        <dbReference type="EMBL" id="MFC4027607.1"/>
    </source>
</evidence>
<evidence type="ECO:0000313" key="3">
    <source>
        <dbReference type="Proteomes" id="UP001595793"/>
    </source>
</evidence>
<dbReference type="RefSeq" id="WP_290233758.1">
    <property type="nucleotide sequence ID" value="NZ_JAUFPZ010000002.1"/>
</dbReference>
<reference evidence="3" key="1">
    <citation type="journal article" date="2019" name="Int. J. Syst. Evol. Microbiol.">
        <title>The Global Catalogue of Microorganisms (GCM) 10K type strain sequencing project: providing services to taxonomists for standard genome sequencing and annotation.</title>
        <authorList>
            <consortium name="The Broad Institute Genomics Platform"/>
            <consortium name="The Broad Institute Genome Sequencing Center for Infectious Disease"/>
            <person name="Wu L."/>
            <person name="Ma J."/>
        </authorList>
    </citation>
    <scope>NUCLEOTIDE SEQUENCE [LARGE SCALE GENOMIC DNA]</scope>
    <source>
        <strain evidence="3">CECT 9128</strain>
    </source>
</reference>
<keyword evidence="1" id="KW-1133">Transmembrane helix</keyword>
<gene>
    <name evidence="2" type="ORF">ACFOS1_09360</name>
</gene>
<evidence type="ECO:0000256" key="1">
    <source>
        <dbReference type="SAM" id="Phobius"/>
    </source>
</evidence>
<comment type="caution">
    <text evidence="2">The sequence shown here is derived from an EMBL/GenBank/DDBJ whole genome shotgun (WGS) entry which is preliminary data.</text>
</comment>
<proteinExistence type="predicted"/>
<keyword evidence="3" id="KW-1185">Reference proteome</keyword>
<keyword evidence="1" id="KW-0472">Membrane</keyword>
<dbReference type="Proteomes" id="UP001595793">
    <property type="component" value="Unassembled WGS sequence"/>
</dbReference>
<keyword evidence="1" id="KW-0812">Transmembrane</keyword>
<name>A0ABV8H699_9FLAO</name>
<dbReference type="EMBL" id="JBHSAS010000006">
    <property type="protein sequence ID" value="MFC4027607.1"/>
    <property type="molecule type" value="Genomic_DNA"/>
</dbReference>
<feature type="transmembrane region" description="Helical" evidence="1">
    <location>
        <begin position="6"/>
        <end position="25"/>
    </location>
</feature>
<sequence>MKNSSGYISIFTALLVIFALVYPYVHIFDHDFSANLSKEHYHIAQMDKTFVKSNLDCKICDFHFSGSDDLEFVSYDIFIPLKESIYSLSLTQTLRDYPNPYFSLRAPPAHRV</sequence>
<protein>
    <submittedName>
        <fullName evidence="2">Uncharacterized protein</fullName>
    </submittedName>
</protein>